<evidence type="ECO:0008006" key="4">
    <source>
        <dbReference type="Google" id="ProtNLM"/>
    </source>
</evidence>
<keyword evidence="1" id="KW-0732">Signal</keyword>
<sequence length="281" mass="31620">MIFRKIFVAIFIVITIVSCKRQAADTTNINDPFAGDYRMAGDSTVYGLACKGSSDDAILLLPADGSDPVRYDIVLATRRNKVLGSINTGDRIALVPNKKHANVADMVINLDELKGVWCYMVMPQMRQDSYEQEQVQDRTKDSMADSLALSLFVPLEYGFWLKSQGEAASVGYIRELNALADESPVIYPSLDYFIKWQIWNGKFILASGKPKYDKDNTVDGFTDIRYDTCSIDFLSHDSLALTDRNGTRCYYRKKDANEVNKKAQTIADKHKKAALRRNAQP</sequence>
<dbReference type="Proteomes" id="UP000245870">
    <property type="component" value="Unassembled WGS sequence"/>
</dbReference>
<accession>A0A2U0ULS9</accession>
<organism evidence="2 3">
    <name type="scientific">Hallella colorans</name>
    <dbReference type="NCBI Taxonomy" id="1703337"/>
    <lineage>
        <taxon>Bacteria</taxon>
        <taxon>Pseudomonadati</taxon>
        <taxon>Bacteroidota</taxon>
        <taxon>Bacteroidia</taxon>
        <taxon>Bacteroidales</taxon>
        <taxon>Prevotellaceae</taxon>
        <taxon>Hallella</taxon>
    </lineage>
</organism>
<dbReference type="AlphaFoldDB" id="A0A2U0ULS9"/>
<evidence type="ECO:0000313" key="3">
    <source>
        <dbReference type="Proteomes" id="UP000245870"/>
    </source>
</evidence>
<gene>
    <name evidence="2" type="ORF">C7379_102123</name>
</gene>
<evidence type="ECO:0000313" key="2">
    <source>
        <dbReference type="EMBL" id="PVX58604.1"/>
    </source>
</evidence>
<reference evidence="2 3" key="1">
    <citation type="submission" date="2018-05" db="EMBL/GenBank/DDBJ databases">
        <title>Genomic Encyclopedia of Type Strains, Phase IV (KMG-IV): sequencing the most valuable type-strain genomes for metagenomic binning, comparative biology and taxonomic classification.</title>
        <authorList>
            <person name="Goeker M."/>
        </authorList>
    </citation>
    <scope>NUCLEOTIDE SEQUENCE [LARGE SCALE GENOMIC DNA]</scope>
    <source>
        <strain evidence="2 3">DSM 100333</strain>
    </source>
</reference>
<evidence type="ECO:0000256" key="1">
    <source>
        <dbReference type="SAM" id="SignalP"/>
    </source>
</evidence>
<dbReference type="EMBL" id="QENY01000002">
    <property type="protein sequence ID" value="PVX58604.1"/>
    <property type="molecule type" value="Genomic_DNA"/>
</dbReference>
<name>A0A2U0ULS9_9BACT</name>
<protein>
    <recommendedName>
        <fullName evidence="4">SH3 domain-containing protein</fullName>
    </recommendedName>
</protein>
<keyword evidence="3" id="KW-1185">Reference proteome</keyword>
<dbReference type="PROSITE" id="PS51257">
    <property type="entry name" value="PROKAR_LIPOPROTEIN"/>
    <property type="match status" value="1"/>
</dbReference>
<comment type="caution">
    <text evidence="2">The sequence shown here is derived from an EMBL/GenBank/DDBJ whole genome shotgun (WGS) entry which is preliminary data.</text>
</comment>
<proteinExistence type="predicted"/>
<feature type="chain" id="PRO_5015407838" description="SH3 domain-containing protein" evidence="1">
    <location>
        <begin position="24"/>
        <end position="281"/>
    </location>
</feature>
<feature type="signal peptide" evidence="1">
    <location>
        <begin position="1"/>
        <end position="23"/>
    </location>
</feature>